<accession>A0ABY5P4F5</accession>
<dbReference type="EMBL" id="CP102453">
    <property type="protein sequence ID" value="UUX33591.1"/>
    <property type="molecule type" value="Genomic_DNA"/>
</dbReference>
<proteinExistence type="predicted"/>
<keyword evidence="2" id="KW-1185">Reference proteome</keyword>
<evidence type="ECO:0000313" key="2">
    <source>
        <dbReference type="Proteomes" id="UP001315967"/>
    </source>
</evidence>
<evidence type="ECO:0000313" key="1">
    <source>
        <dbReference type="EMBL" id="UUX33591.1"/>
    </source>
</evidence>
<sequence>MQVNYLHLTPSFSDNKCWVAEITDRDPTFKLKRAFQPETTPGVWAMYDGWYQIHGDVVGITPFQKEYVRISGGKMTRRVPYQDVLEAVDAIIAYEPERIERLRHQITLVLDEIIAAAPFDRVLLDMSHQKDELSMVDSSEELLNGLRTILKRKDAIIQRYKDLFEGLQYDF</sequence>
<reference evidence="1 2" key="1">
    <citation type="submission" date="2022-08" db="EMBL/GenBank/DDBJ databases">
        <title>Aerococcaceae sp. nov isolated from spoiled eye mask.</title>
        <authorList>
            <person name="Zhou G."/>
            <person name="Xie X.-B."/>
            <person name="Shi Q.-S."/>
            <person name="Wang Y.-S."/>
            <person name="Wen X."/>
            <person name="Peng H."/>
            <person name="Yang X.-J."/>
            <person name="Tao H.-B."/>
            <person name="Huang X.-M."/>
        </authorList>
    </citation>
    <scope>NUCLEOTIDE SEQUENCE [LARGE SCALE GENOMIC DNA]</scope>
    <source>
        <strain evidence="2">DM20194951</strain>
    </source>
</reference>
<dbReference type="RefSeq" id="WP_313793093.1">
    <property type="nucleotide sequence ID" value="NZ_CP102453.1"/>
</dbReference>
<dbReference type="Proteomes" id="UP001315967">
    <property type="component" value="Chromosome"/>
</dbReference>
<protein>
    <submittedName>
        <fullName evidence="1">Uncharacterized protein</fullName>
    </submittedName>
</protein>
<name>A0ABY5P4F5_9LACT</name>
<gene>
    <name evidence="1" type="ORF">NRE15_11890</name>
</gene>
<organism evidence="1 2">
    <name type="scientific">Fundicoccus culcitae</name>
    <dbReference type="NCBI Taxonomy" id="2969821"/>
    <lineage>
        <taxon>Bacteria</taxon>
        <taxon>Bacillati</taxon>
        <taxon>Bacillota</taxon>
        <taxon>Bacilli</taxon>
        <taxon>Lactobacillales</taxon>
        <taxon>Aerococcaceae</taxon>
        <taxon>Fundicoccus</taxon>
    </lineage>
</organism>